<evidence type="ECO:0000256" key="1">
    <source>
        <dbReference type="SAM" id="MobiDB-lite"/>
    </source>
</evidence>
<dbReference type="AlphaFoldDB" id="A0A0F9LAI5"/>
<proteinExistence type="predicted"/>
<feature type="compositionally biased region" description="Basic and acidic residues" evidence="1">
    <location>
        <begin position="82"/>
        <end position="93"/>
    </location>
</feature>
<protein>
    <submittedName>
        <fullName evidence="2">Uncharacterized protein</fullName>
    </submittedName>
</protein>
<dbReference type="EMBL" id="LAZR01011550">
    <property type="protein sequence ID" value="KKM61115.1"/>
    <property type="molecule type" value="Genomic_DNA"/>
</dbReference>
<sequence length="120" mass="13905">MIRSEDLHPEEHLAVFGTRADHRVEIWRDVHGPGRQLFRDEVAVCSRCRHVTLTPGPCLGTTGRTVRRVDAMSPDEFKRWGRRMSDRQLKAPVREPCPGTRMHPTAELGKRWLEGERIQK</sequence>
<reference evidence="2" key="1">
    <citation type="journal article" date="2015" name="Nature">
        <title>Complex archaea that bridge the gap between prokaryotes and eukaryotes.</title>
        <authorList>
            <person name="Spang A."/>
            <person name="Saw J.H."/>
            <person name="Jorgensen S.L."/>
            <person name="Zaremba-Niedzwiedzka K."/>
            <person name="Martijn J."/>
            <person name="Lind A.E."/>
            <person name="van Eijk R."/>
            <person name="Schleper C."/>
            <person name="Guy L."/>
            <person name="Ettema T.J."/>
        </authorList>
    </citation>
    <scope>NUCLEOTIDE SEQUENCE</scope>
</reference>
<evidence type="ECO:0000313" key="2">
    <source>
        <dbReference type="EMBL" id="KKM61115.1"/>
    </source>
</evidence>
<accession>A0A0F9LAI5</accession>
<feature type="region of interest" description="Disordered" evidence="1">
    <location>
        <begin position="82"/>
        <end position="105"/>
    </location>
</feature>
<organism evidence="2">
    <name type="scientific">marine sediment metagenome</name>
    <dbReference type="NCBI Taxonomy" id="412755"/>
    <lineage>
        <taxon>unclassified sequences</taxon>
        <taxon>metagenomes</taxon>
        <taxon>ecological metagenomes</taxon>
    </lineage>
</organism>
<comment type="caution">
    <text evidence="2">The sequence shown here is derived from an EMBL/GenBank/DDBJ whole genome shotgun (WGS) entry which is preliminary data.</text>
</comment>
<gene>
    <name evidence="2" type="ORF">LCGC14_1535000</name>
</gene>
<name>A0A0F9LAI5_9ZZZZ</name>